<evidence type="ECO:0008006" key="4">
    <source>
        <dbReference type="Google" id="ProtNLM"/>
    </source>
</evidence>
<evidence type="ECO:0000313" key="3">
    <source>
        <dbReference type="Proteomes" id="UP000464053"/>
    </source>
</evidence>
<proteinExistence type="predicted"/>
<accession>A0A6P1PX33</accession>
<dbReference type="OrthoDB" id="6506755at2"/>
<dbReference type="Pfam" id="PF16931">
    <property type="entry name" value="Phage_holin_8"/>
    <property type="match status" value="1"/>
</dbReference>
<keyword evidence="3" id="KW-1185">Reference proteome</keyword>
<dbReference type="InterPro" id="IPR032637">
    <property type="entry name" value="Phage_holin-like"/>
</dbReference>
<sequence>MPEPLTTGTSAATYMIGGITIASLFAGGDTGVIIGAFSGAVIYVLSASDLSIWQRLLSFLASFLIGGQTAGFVTDVINYVTPEVIHAERPLGAVVASAIAVRVFMYISKQSENPGQWFKKLRGGGGDGQ</sequence>
<evidence type="ECO:0000256" key="1">
    <source>
        <dbReference type="SAM" id="Phobius"/>
    </source>
</evidence>
<name>A0A6P1PX33_9GAMM</name>
<dbReference type="EMBL" id="CP028271">
    <property type="protein sequence ID" value="QHM70701.1"/>
    <property type="molecule type" value="Genomic_DNA"/>
</dbReference>
<keyword evidence="1" id="KW-0472">Membrane</keyword>
<keyword evidence="1" id="KW-0812">Transmembrane</keyword>
<evidence type="ECO:0000313" key="2">
    <source>
        <dbReference type="EMBL" id="QHM70701.1"/>
    </source>
</evidence>
<gene>
    <name evidence="2" type="ORF">C7M51_00979</name>
</gene>
<keyword evidence="1" id="KW-1133">Transmembrane helix</keyword>
<dbReference type="RefSeq" id="WP_160620754.1">
    <property type="nucleotide sequence ID" value="NZ_CP028271.1"/>
</dbReference>
<organism evidence="2 3">
    <name type="scientific">Mixta intestinalis</name>
    <dbReference type="NCBI Taxonomy" id="1615494"/>
    <lineage>
        <taxon>Bacteria</taxon>
        <taxon>Pseudomonadati</taxon>
        <taxon>Pseudomonadota</taxon>
        <taxon>Gammaproteobacteria</taxon>
        <taxon>Enterobacterales</taxon>
        <taxon>Erwiniaceae</taxon>
        <taxon>Mixta</taxon>
    </lineage>
</organism>
<dbReference type="Proteomes" id="UP000464053">
    <property type="component" value="Chromosome"/>
</dbReference>
<dbReference type="KEGG" id="mint:C7M51_00979"/>
<reference evidence="2 3" key="1">
    <citation type="submission" date="2018-03" db="EMBL/GenBank/DDBJ databases">
        <title>Pantoea intestinalis SRCM103226 isolated form the mealworm.</title>
        <authorList>
            <person name="Jeong D.-Y."/>
            <person name="Kim J.W."/>
        </authorList>
    </citation>
    <scope>NUCLEOTIDE SEQUENCE [LARGE SCALE GENOMIC DNA]</scope>
    <source>
        <strain evidence="2 3">SRCM103226</strain>
    </source>
</reference>
<protein>
    <recommendedName>
        <fullName evidence="4">Phage holin</fullName>
    </recommendedName>
</protein>
<feature type="transmembrane region" description="Helical" evidence="1">
    <location>
        <begin position="12"/>
        <end position="45"/>
    </location>
</feature>
<dbReference type="AlphaFoldDB" id="A0A6P1PX33"/>